<organism evidence="2 3">
    <name type="scientific">Cellulosimicrobium arenosum</name>
    <dbReference type="NCBI Taxonomy" id="2708133"/>
    <lineage>
        <taxon>Bacteria</taxon>
        <taxon>Bacillati</taxon>
        <taxon>Actinomycetota</taxon>
        <taxon>Actinomycetes</taxon>
        <taxon>Micrococcales</taxon>
        <taxon>Promicromonosporaceae</taxon>
        <taxon>Cellulosimicrobium</taxon>
    </lineage>
</organism>
<protein>
    <submittedName>
        <fullName evidence="2">Uncharacterized protein</fullName>
    </submittedName>
</protein>
<sequence>MMYSPPSITSVGTVQGLTLGYPQNCKYGHGADNTLPNQLPGLADGSGDWKPGCGPGDPLS</sequence>
<comment type="caution">
    <text evidence="2">The sequence shown here is derived from an EMBL/GenBank/DDBJ whole genome shotgun (WGS) entry which is preliminary data.</text>
</comment>
<feature type="region of interest" description="Disordered" evidence="1">
    <location>
        <begin position="29"/>
        <end position="60"/>
    </location>
</feature>
<proteinExistence type="predicted"/>
<reference evidence="2" key="1">
    <citation type="journal article" date="2018" name="Curr. Microbiol.">
        <title>Cellulosimicrobium arenosum sp. nov., Isolated from Marine Sediment Sand.</title>
        <authorList>
            <person name="Oh M."/>
            <person name="Kim J.H."/>
            <person name="Yoon J.H."/>
            <person name="Schumann P."/>
            <person name="Kim W."/>
        </authorList>
    </citation>
    <scope>NUCLEOTIDE SEQUENCE</scope>
    <source>
        <strain evidence="2">KCTC 49039</strain>
    </source>
</reference>
<evidence type="ECO:0000313" key="2">
    <source>
        <dbReference type="EMBL" id="MBD8078934.1"/>
    </source>
</evidence>
<gene>
    <name evidence="2" type="ORF">IF651_07675</name>
</gene>
<evidence type="ECO:0000313" key="3">
    <source>
        <dbReference type="Proteomes" id="UP000610846"/>
    </source>
</evidence>
<dbReference type="AlphaFoldDB" id="A0A927G9A3"/>
<reference evidence="2" key="2">
    <citation type="submission" date="2020-09" db="EMBL/GenBank/DDBJ databases">
        <authorList>
            <person name="Yu Y."/>
        </authorList>
    </citation>
    <scope>NUCLEOTIDE SEQUENCE</scope>
    <source>
        <strain evidence="2">KCTC 49039</strain>
    </source>
</reference>
<dbReference type="EMBL" id="JACYHB010000005">
    <property type="protein sequence ID" value="MBD8078934.1"/>
    <property type="molecule type" value="Genomic_DNA"/>
</dbReference>
<evidence type="ECO:0000256" key="1">
    <source>
        <dbReference type="SAM" id="MobiDB-lite"/>
    </source>
</evidence>
<name>A0A927G9A3_9MICO</name>
<keyword evidence="3" id="KW-1185">Reference proteome</keyword>
<accession>A0A927G9A3</accession>
<dbReference type="RefSeq" id="WP_191828530.1">
    <property type="nucleotide sequence ID" value="NZ_JACYHB010000005.1"/>
</dbReference>
<dbReference type="Proteomes" id="UP000610846">
    <property type="component" value="Unassembled WGS sequence"/>
</dbReference>